<organism evidence="1 2">
    <name type="scientific">Phyllobacterium brassicacearum</name>
    <dbReference type="NCBI Taxonomy" id="314235"/>
    <lineage>
        <taxon>Bacteria</taxon>
        <taxon>Pseudomonadati</taxon>
        <taxon>Pseudomonadota</taxon>
        <taxon>Alphaproteobacteria</taxon>
        <taxon>Hyphomicrobiales</taxon>
        <taxon>Phyllobacteriaceae</taxon>
        <taxon>Phyllobacterium</taxon>
    </lineage>
</organism>
<reference evidence="2" key="1">
    <citation type="submission" date="2017-11" db="EMBL/GenBank/DDBJ databases">
        <authorList>
            <person name="Kuznetsova I."/>
            <person name="Sazanova A."/>
            <person name="Chirak E."/>
            <person name="Safronova V."/>
            <person name="Willems A."/>
        </authorList>
    </citation>
    <scope>NUCLEOTIDE SEQUENCE [LARGE SCALE GENOMIC DNA]</scope>
    <source>
        <strain evidence="2">STM 196</strain>
    </source>
</reference>
<protein>
    <submittedName>
        <fullName evidence="1">Uncharacterized protein</fullName>
    </submittedName>
</protein>
<dbReference type="EMBL" id="PGGO01000001">
    <property type="protein sequence ID" value="PSH70851.1"/>
    <property type="molecule type" value="Genomic_DNA"/>
</dbReference>
<evidence type="ECO:0000313" key="2">
    <source>
        <dbReference type="Proteomes" id="UP000241444"/>
    </source>
</evidence>
<dbReference type="SUPFAM" id="SSF57884">
    <property type="entry name" value="Ada DNA repair protein, N-terminal domain (N-Ada 10)"/>
    <property type="match status" value="1"/>
</dbReference>
<keyword evidence="2" id="KW-1185">Reference proteome</keyword>
<dbReference type="InterPro" id="IPR035451">
    <property type="entry name" value="Ada-like_dom_sf"/>
</dbReference>
<comment type="caution">
    <text evidence="1">The sequence shown here is derived from an EMBL/GenBank/DDBJ whole genome shotgun (WGS) entry which is preliminary data.</text>
</comment>
<proteinExistence type="predicted"/>
<dbReference type="OrthoDB" id="894286at2"/>
<dbReference type="RefSeq" id="WP_106709274.1">
    <property type="nucleotide sequence ID" value="NZ_PGGO01000001.1"/>
</dbReference>
<evidence type="ECO:0000313" key="1">
    <source>
        <dbReference type="EMBL" id="PSH70851.1"/>
    </source>
</evidence>
<name>A0A2P7BWM2_9HYPH</name>
<dbReference type="AlphaFoldDB" id="A0A2P7BWM2"/>
<dbReference type="Proteomes" id="UP000241444">
    <property type="component" value="Unassembled WGS sequence"/>
</dbReference>
<accession>A0A2P7BWM2</accession>
<gene>
    <name evidence="1" type="ORF">CU102_02035</name>
</gene>
<sequence>MPLQNRVTPFGEIVAVPQRGTMMGNRGIIHDPSTRTLLKRRWTTRAWIICVCDFKGARREVMERRSWTELFFFDEAAALAAGHRPCFYCQSQRAKAFQAAWADGNATPPLSAPAMDTILHGERLDARGGKRRHPIEGSLAGLPDGAMIAAGDDAYVIKGGKTHLWSWNGYTLSNPKTDNVTLLTPPSTVRALRAGYSPVIRLPITP</sequence>